<reference evidence="1" key="2">
    <citation type="submission" date="2021-01" db="EMBL/GenBank/DDBJ databases">
        <authorList>
            <person name="Schikora-Tamarit M.A."/>
        </authorList>
    </citation>
    <scope>NUCLEOTIDE SEQUENCE</scope>
    <source>
        <strain evidence="1">CBS6075</strain>
    </source>
</reference>
<evidence type="ECO:0000313" key="2">
    <source>
        <dbReference type="Proteomes" id="UP000769157"/>
    </source>
</evidence>
<protein>
    <submittedName>
        <fullName evidence="1">Uncharacterized protein</fullName>
    </submittedName>
</protein>
<proteinExistence type="predicted"/>
<gene>
    <name evidence="1" type="ORF">OGAPHI_002619</name>
</gene>
<comment type="caution">
    <text evidence="1">The sequence shown here is derived from an EMBL/GenBank/DDBJ whole genome shotgun (WGS) entry which is preliminary data.</text>
</comment>
<name>A0A9P8PCR4_9ASCO</name>
<sequence>MVTTLGYEARRAESLALVLEDNLAFDKKSNLVFSKNSTHCSKISRFCSSSSSSKLDSKYISSRFKVWKPGVLLKILTE</sequence>
<organism evidence="1 2">
    <name type="scientific">Ogataea philodendri</name>
    <dbReference type="NCBI Taxonomy" id="1378263"/>
    <lineage>
        <taxon>Eukaryota</taxon>
        <taxon>Fungi</taxon>
        <taxon>Dikarya</taxon>
        <taxon>Ascomycota</taxon>
        <taxon>Saccharomycotina</taxon>
        <taxon>Pichiomycetes</taxon>
        <taxon>Pichiales</taxon>
        <taxon>Pichiaceae</taxon>
        <taxon>Ogataea</taxon>
    </lineage>
</organism>
<dbReference type="EMBL" id="JAEUBE010000158">
    <property type="protein sequence ID" value="KAH3668864.1"/>
    <property type="molecule type" value="Genomic_DNA"/>
</dbReference>
<accession>A0A9P8PCR4</accession>
<keyword evidence="2" id="KW-1185">Reference proteome</keyword>
<dbReference type="AlphaFoldDB" id="A0A9P8PCR4"/>
<dbReference type="Proteomes" id="UP000769157">
    <property type="component" value="Unassembled WGS sequence"/>
</dbReference>
<dbReference type="GeneID" id="70234586"/>
<reference evidence="1" key="1">
    <citation type="journal article" date="2021" name="Open Biol.">
        <title>Shared evolutionary footprints suggest mitochondrial oxidative damage underlies multiple complex I losses in fungi.</title>
        <authorList>
            <person name="Schikora-Tamarit M.A."/>
            <person name="Marcet-Houben M."/>
            <person name="Nosek J."/>
            <person name="Gabaldon T."/>
        </authorList>
    </citation>
    <scope>NUCLEOTIDE SEQUENCE</scope>
    <source>
        <strain evidence="1">CBS6075</strain>
    </source>
</reference>
<evidence type="ECO:0000313" key="1">
    <source>
        <dbReference type="EMBL" id="KAH3668864.1"/>
    </source>
</evidence>
<dbReference type="RefSeq" id="XP_046063278.1">
    <property type="nucleotide sequence ID" value="XM_046203509.1"/>
</dbReference>